<feature type="domain" description="Glycosyl transferase family 1" evidence="1">
    <location>
        <begin position="182"/>
        <end position="334"/>
    </location>
</feature>
<dbReference type="GO" id="GO:0016757">
    <property type="term" value="F:glycosyltransferase activity"/>
    <property type="evidence" value="ECO:0007669"/>
    <property type="project" value="InterPro"/>
</dbReference>
<evidence type="ECO:0000313" key="3">
    <source>
        <dbReference type="EMBL" id="MBK0371287.1"/>
    </source>
</evidence>
<keyword evidence="4" id="KW-1185">Reference proteome</keyword>
<organism evidence="3 4">
    <name type="scientific">Flavobacterium agrisoli</name>
    <dbReference type="NCBI Taxonomy" id="2793066"/>
    <lineage>
        <taxon>Bacteria</taxon>
        <taxon>Pseudomonadati</taxon>
        <taxon>Bacteroidota</taxon>
        <taxon>Flavobacteriia</taxon>
        <taxon>Flavobacteriales</taxon>
        <taxon>Flavobacteriaceae</taxon>
        <taxon>Flavobacterium</taxon>
    </lineage>
</organism>
<gene>
    <name evidence="3" type="ORF">I5M07_15775</name>
</gene>
<dbReference type="InterPro" id="IPR028098">
    <property type="entry name" value="Glyco_trans_4-like_N"/>
</dbReference>
<dbReference type="EMBL" id="JAEHFV010000010">
    <property type="protein sequence ID" value="MBK0371287.1"/>
    <property type="molecule type" value="Genomic_DNA"/>
</dbReference>
<reference evidence="3" key="1">
    <citation type="submission" date="2020-12" db="EMBL/GenBank/DDBJ databases">
        <title>Bacterial novel species Flavobacterium sp. SE-1-e isolated from soil.</title>
        <authorList>
            <person name="Jung H.-Y."/>
        </authorList>
    </citation>
    <scope>NUCLEOTIDE SEQUENCE</scope>
    <source>
        <strain evidence="3">SE-1-e</strain>
    </source>
</reference>
<proteinExistence type="predicted"/>
<dbReference type="PANTHER" id="PTHR12526:SF630">
    <property type="entry name" value="GLYCOSYLTRANSFERASE"/>
    <property type="match status" value="1"/>
</dbReference>
<dbReference type="Pfam" id="PF13439">
    <property type="entry name" value="Glyco_transf_4"/>
    <property type="match status" value="1"/>
</dbReference>
<name>A0A934PPD4_9FLAO</name>
<dbReference type="PANTHER" id="PTHR12526">
    <property type="entry name" value="GLYCOSYLTRANSFERASE"/>
    <property type="match status" value="1"/>
</dbReference>
<dbReference type="Gene3D" id="3.40.50.2000">
    <property type="entry name" value="Glycogen Phosphorylase B"/>
    <property type="match status" value="2"/>
</dbReference>
<accession>A0A934PPD4</accession>
<comment type="caution">
    <text evidence="3">The sequence shown here is derived from an EMBL/GenBank/DDBJ whole genome shotgun (WGS) entry which is preliminary data.</text>
</comment>
<sequence>MKLYHVINSLRFGGAENLVVDLLVQFNATVEGKIVIILLDGVETPLKRKLSEHKNINIVSLGTSLYSPNIFIQLIKLLKDADVIHVHLFPALYWVSLTHFFSCNKAKLIFTEHSTENNRRNKLIFKILDRIIYNQFYKIVCISNSTQSNLLKHIGLGYENVCTIINNGVNLKQIDDSIALNRTEIACNKNDIILLQVASFRAAKDQPTVLKALSKLPQNVKLVFIGEGPSLKSCQSLAAKLNIEKRVHFLGIKSNVGDYMKMSDIIVVSSNYEGFGIVAVEGMACRKPVIASNVPGLSEVVINHGVLFEKGNSEELKNKIVQLINNQLLYEQISDKCFLRSRAFNIKLVAQSYLNLYKK</sequence>
<dbReference type="Pfam" id="PF00534">
    <property type="entry name" value="Glycos_transf_1"/>
    <property type="match status" value="1"/>
</dbReference>
<evidence type="ECO:0000313" key="4">
    <source>
        <dbReference type="Proteomes" id="UP000609172"/>
    </source>
</evidence>
<dbReference type="RefSeq" id="WP_200107413.1">
    <property type="nucleotide sequence ID" value="NZ_JAEHFV010000010.1"/>
</dbReference>
<dbReference type="Proteomes" id="UP000609172">
    <property type="component" value="Unassembled WGS sequence"/>
</dbReference>
<dbReference type="AlphaFoldDB" id="A0A934PPD4"/>
<feature type="domain" description="Glycosyltransferase subfamily 4-like N-terminal" evidence="2">
    <location>
        <begin position="12"/>
        <end position="172"/>
    </location>
</feature>
<dbReference type="CDD" id="cd03811">
    <property type="entry name" value="GT4_GT28_WabH-like"/>
    <property type="match status" value="1"/>
</dbReference>
<protein>
    <submittedName>
        <fullName evidence="3">Glycosyltransferase</fullName>
    </submittedName>
</protein>
<dbReference type="InterPro" id="IPR001296">
    <property type="entry name" value="Glyco_trans_1"/>
</dbReference>
<evidence type="ECO:0000259" key="2">
    <source>
        <dbReference type="Pfam" id="PF13439"/>
    </source>
</evidence>
<dbReference type="SUPFAM" id="SSF53756">
    <property type="entry name" value="UDP-Glycosyltransferase/glycogen phosphorylase"/>
    <property type="match status" value="1"/>
</dbReference>
<evidence type="ECO:0000259" key="1">
    <source>
        <dbReference type="Pfam" id="PF00534"/>
    </source>
</evidence>